<evidence type="ECO:0000256" key="10">
    <source>
        <dbReference type="ARBA" id="ARBA00047836"/>
    </source>
</evidence>
<dbReference type="CDD" id="cd00950">
    <property type="entry name" value="DHDPS"/>
    <property type="match status" value="1"/>
</dbReference>
<keyword evidence="4" id="KW-0963">Cytoplasm</keyword>
<dbReference type="EMBL" id="UINC01034422">
    <property type="protein sequence ID" value="SVB25240.1"/>
    <property type="molecule type" value="Genomic_DNA"/>
</dbReference>
<keyword evidence="8" id="KW-0456">Lyase</keyword>
<dbReference type="InterPro" id="IPR005263">
    <property type="entry name" value="DapA"/>
</dbReference>
<dbReference type="PANTHER" id="PTHR12128:SF66">
    <property type="entry name" value="4-HYDROXY-2-OXOGLUTARATE ALDOLASE, MITOCHONDRIAL"/>
    <property type="match status" value="1"/>
</dbReference>
<evidence type="ECO:0000256" key="7">
    <source>
        <dbReference type="ARBA" id="ARBA00023154"/>
    </source>
</evidence>
<dbReference type="GO" id="GO:0008840">
    <property type="term" value="F:4-hydroxy-tetrahydrodipicolinate synthase activity"/>
    <property type="evidence" value="ECO:0007669"/>
    <property type="project" value="UniProtKB-EC"/>
</dbReference>
<evidence type="ECO:0000256" key="4">
    <source>
        <dbReference type="ARBA" id="ARBA00022490"/>
    </source>
</evidence>
<dbReference type="GO" id="GO:0005829">
    <property type="term" value="C:cytosol"/>
    <property type="evidence" value="ECO:0007669"/>
    <property type="project" value="TreeGrafter"/>
</dbReference>
<dbReference type="PROSITE" id="PS00665">
    <property type="entry name" value="DHDPS_1"/>
    <property type="match status" value="1"/>
</dbReference>
<evidence type="ECO:0000256" key="1">
    <source>
        <dbReference type="ARBA" id="ARBA00003294"/>
    </source>
</evidence>
<dbReference type="SUPFAM" id="SSF51569">
    <property type="entry name" value="Aldolase"/>
    <property type="match status" value="1"/>
</dbReference>
<dbReference type="HAMAP" id="MF_00418">
    <property type="entry name" value="DapA"/>
    <property type="match status" value="1"/>
</dbReference>
<protein>
    <recommendedName>
        <fullName evidence="3">4-hydroxy-tetrahydrodipicolinate synthase</fullName>
        <ecNumber evidence="3">4.3.3.7</ecNumber>
    </recommendedName>
</protein>
<keyword evidence="5" id="KW-0028">Amino-acid biosynthesis</keyword>
<dbReference type="AlphaFoldDB" id="A0A382CGS6"/>
<evidence type="ECO:0000256" key="6">
    <source>
        <dbReference type="ARBA" id="ARBA00022915"/>
    </source>
</evidence>
<name>A0A382CGS6_9ZZZZ</name>
<dbReference type="PRINTS" id="PR00146">
    <property type="entry name" value="DHPICSNTHASE"/>
</dbReference>
<reference evidence="11" key="1">
    <citation type="submission" date="2018-05" db="EMBL/GenBank/DDBJ databases">
        <authorList>
            <person name="Lanie J.A."/>
            <person name="Ng W.-L."/>
            <person name="Kazmierczak K.M."/>
            <person name="Andrzejewski T.M."/>
            <person name="Davidsen T.M."/>
            <person name="Wayne K.J."/>
            <person name="Tettelin H."/>
            <person name="Glass J.I."/>
            <person name="Rusch D."/>
            <person name="Podicherti R."/>
            <person name="Tsui H.-C.T."/>
            <person name="Winkler M.E."/>
        </authorList>
    </citation>
    <scope>NUCLEOTIDE SEQUENCE</scope>
</reference>
<dbReference type="InterPro" id="IPR020624">
    <property type="entry name" value="Schiff_base-form_aldolases_CS"/>
</dbReference>
<dbReference type="SMART" id="SM01130">
    <property type="entry name" value="DHDPS"/>
    <property type="match status" value="1"/>
</dbReference>
<dbReference type="UniPathway" id="UPA00034">
    <property type="reaction ID" value="UER00017"/>
</dbReference>
<organism evidence="11">
    <name type="scientific">marine metagenome</name>
    <dbReference type="NCBI Taxonomy" id="408172"/>
    <lineage>
        <taxon>unclassified sequences</taxon>
        <taxon>metagenomes</taxon>
        <taxon>ecological metagenomes</taxon>
    </lineage>
</organism>
<gene>
    <name evidence="11" type="ORF">METZ01_LOCUS178094</name>
</gene>
<dbReference type="InterPro" id="IPR013785">
    <property type="entry name" value="Aldolase_TIM"/>
</dbReference>
<dbReference type="PIRSF" id="PIRSF001365">
    <property type="entry name" value="DHDPS"/>
    <property type="match status" value="1"/>
</dbReference>
<keyword evidence="6" id="KW-0220">Diaminopimelate biosynthesis</keyword>
<keyword evidence="7" id="KW-0457">Lysine biosynthesis</keyword>
<dbReference type="Pfam" id="PF00701">
    <property type="entry name" value="DHDPS"/>
    <property type="match status" value="1"/>
</dbReference>
<dbReference type="PROSITE" id="PS00666">
    <property type="entry name" value="DHDPS_2"/>
    <property type="match status" value="1"/>
</dbReference>
<evidence type="ECO:0000256" key="2">
    <source>
        <dbReference type="ARBA" id="ARBA00005120"/>
    </source>
</evidence>
<comment type="function">
    <text evidence="1">Catalyzes the condensation of (S)-aspartate-beta-semialdehyde [(S)-ASA] and pyruvate to 4-hydroxy-tetrahydrodipicolinate (HTPA).</text>
</comment>
<comment type="pathway">
    <text evidence="2">Amino-acid biosynthesis; L-lysine biosynthesis via DAP pathway; (S)-tetrahydrodipicolinate from L-aspartate: step 3/4.</text>
</comment>
<comment type="catalytic activity">
    <reaction evidence="10">
        <text>L-aspartate 4-semialdehyde + pyruvate = (2S,4S)-4-hydroxy-2,3,4,5-tetrahydrodipicolinate + H2O + H(+)</text>
        <dbReference type="Rhea" id="RHEA:34171"/>
        <dbReference type="ChEBI" id="CHEBI:15361"/>
        <dbReference type="ChEBI" id="CHEBI:15377"/>
        <dbReference type="ChEBI" id="CHEBI:15378"/>
        <dbReference type="ChEBI" id="CHEBI:67139"/>
        <dbReference type="ChEBI" id="CHEBI:537519"/>
        <dbReference type="EC" id="4.3.3.7"/>
    </reaction>
</comment>
<accession>A0A382CGS6</accession>
<dbReference type="InterPro" id="IPR002220">
    <property type="entry name" value="DapA-like"/>
</dbReference>
<dbReference type="GO" id="GO:0019877">
    <property type="term" value="P:diaminopimelate biosynthetic process"/>
    <property type="evidence" value="ECO:0007669"/>
    <property type="project" value="UniProtKB-KW"/>
</dbReference>
<proteinExistence type="inferred from homology"/>
<dbReference type="EC" id="4.3.3.7" evidence="3"/>
<evidence type="ECO:0000256" key="5">
    <source>
        <dbReference type="ARBA" id="ARBA00022605"/>
    </source>
</evidence>
<evidence type="ECO:0000256" key="3">
    <source>
        <dbReference type="ARBA" id="ARBA00012086"/>
    </source>
</evidence>
<dbReference type="Gene3D" id="3.20.20.70">
    <property type="entry name" value="Aldolase class I"/>
    <property type="match status" value="1"/>
</dbReference>
<dbReference type="InterPro" id="IPR020625">
    <property type="entry name" value="Schiff_base-form_aldolases_AS"/>
</dbReference>
<keyword evidence="9" id="KW-0704">Schiff base</keyword>
<dbReference type="GO" id="GO:0009089">
    <property type="term" value="P:lysine biosynthetic process via diaminopimelate"/>
    <property type="evidence" value="ECO:0007669"/>
    <property type="project" value="UniProtKB-UniPathway"/>
</dbReference>
<evidence type="ECO:0000313" key="11">
    <source>
        <dbReference type="EMBL" id="SVB25240.1"/>
    </source>
</evidence>
<dbReference type="PANTHER" id="PTHR12128">
    <property type="entry name" value="DIHYDRODIPICOLINATE SYNTHASE"/>
    <property type="match status" value="1"/>
</dbReference>
<dbReference type="NCBIfam" id="TIGR00674">
    <property type="entry name" value="dapA"/>
    <property type="match status" value="1"/>
</dbReference>
<sequence length="299" mass="32682">MLELRGSFVALVTPMEEDGSISWQHLYDLIDWHVDSGTAGIVVVGTTGESATIDVSEHVQMIEQSVDHANSRIPIIAGTGANSTKEAIYLTKAAKKVGASAALLVTPYYNRPTQEGLTQHYSEIASEVDLPQILYNVPSRTGCDLLPETVARLAKQNNIIGLKESVSSLDRLELLKRELDSIPILDDFFLLSGDDQSSAQFLNNGGHGTISVTANLIPEKISKICNLIFSDSKEEALKIDAEISSLHEVLFIESSPIPVKWALNRLGRIPPGIRLPLTPLKKEYHSKVENILNYLGLVS</sequence>
<evidence type="ECO:0000256" key="9">
    <source>
        <dbReference type="ARBA" id="ARBA00023270"/>
    </source>
</evidence>
<evidence type="ECO:0000256" key="8">
    <source>
        <dbReference type="ARBA" id="ARBA00023239"/>
    </source>
</evidence>